<accession>A0A0E9UU70</accession>
<sequence>MYHFCSGSPAGLIVFAFTHSDDSVILSICGCEQAQLSGKKSEII</sequence>
<name>A0A0E9UU70_ANGAN</name>
<dbReference type="EMBL" id="GBXM01039158">
    <property type="protein sequence ID" value="JAH69419.1"/>
    <property type="molecule type" value="Transcribed_RNA"/>
</dbReference>
<evidence type="ECO:0000313" key="1">
    <source>
        <dbReference type="EMBL" id="JAH69419.1"/>
    </source>
</evidence>
<dbReference type="AlphaFoldDB" id="A0A0E9UU70"/>
<protein>
    <submittedName>
        <fullName evidence="1">Uncharacterized protein</fullName>
    </submittedName>
</protein>
<organism evidence="1">
    <name type="scientific">Anguilla anguilla</name>
    <name type="common">European freshwater eel</name>
    <name type="synonym">Muraena anguilla</name>
    <dbReference type="NCBI Taxonomy" id="7936"/>
    <lineage>
        <taxon>Eukaryota</taxon>
        <taxon>Metazoa</taxon>
        <taxon>Chordata</taxon>
        <taxon>Craniata</taxon>
        <taxon>Vertebrata</taxon>
        <taxon>Euteleostomi</taxon>
        <taxon>Actinopterygii</taxon>
        <taxon>Neopterygii</taxon>
        <taxon>Teleostei</taxon>
        <taxon>Anguilliformes</taxon>
        <taxon>Anguillidae</taxon>
        <taxon>Anguilla</taxon>
    </lineage>
</organism>
<proteinExistence type="predicted"/>
<reference evidence="1" key="1">
    <citation type="submission" date="2014-11" db="EMBL/GenBank/DDBJ databases">
        <authorList>
            <person name="Amaro Gonzalez C."/>
        </authorList>
    </citation>
    <scope>NUCLEOTIDE SEQUENCE</scope>
</reference>
<reference evidence="1" key="2">
    <citation type="journal article" date="2015" name="Fish Shellfish Immunol.">
        <title>Early steps in the European eel (Anguilla anguilla)-Vibrio vulnificus interaction in the gills: Role of the RtxA13 toxin.</title>
        <authorList>
            <person name="Callol A."/>
            <person name="Pajuelo D."/>
            <person name="Ebbesson L."/>
            <person name="Teles M."/>
            <person name="MacKenzie S."/>
            <person name="Amaro C."/>
        </authorList>
    </citation>
    <scope>NUCLEOTIDE SEQUENCE</scope>
</reference>